<keyword evidence="3" id="KW-1185">Reference proteome</keyword>
<dbReference type="RefSeq" id="WP_144350650.1">
    <property type="nucleotide sequence ID" value="NZ_CP036259.1"/>
</dbReference>
<organism evidence="2 3">
    <name type="scientific">Sporomusa termitida</name>
    <dbReference type="NCBI Taxonomy" id="2377"/>
    <lineage>
        <taxon>Bacteria</taxon>
        <taxon>Bacillati</taxon>
        <taxon>Bacillota</taxon>
        <taxon>Negativicutes</taxon>
        <taxon>Selenomonadales</taxon>
        <taxon>Sporomusaceae</taxon>
        <taxon>Sporomusa</taxon>
    </lineage>
</organism>
<dbReference type="Proteomes" id="UP000320776">
    <property type="component" value="Chromosome"/>
</dbReference>
<dbReference type="Pfam" id="PF00269">
    <property type="entry name" value="SASP"/>
    <property type="match status" value="1"/>
</dbReference>
<feature type="region of interest" description="Disordered" evidence="1">
    <location>
        <begin position="1"/>
        <end position="20"/>
    </location>
</feature>
<dbReference type="InterPro" id="IPR038300">
    <property type="entry name" value="SASP_sf_alpha/beta"/>
</dbReference>
<proteinExistence type="predicted"/>
<dbReference type="GO" id="GO:0006265">
    <property type="term" value="P:DNA topological change"/>
    <property type="evidence" value="ECO:0007669"/>
    <property type="project" value="InterPro"/>
</dbReference>
<reference evidence="2 3" key="1">
    <citation type="submission" date="2019-02" db="EMBL/GenBank/DDBJ databases">
        <title>Closed genome of Sporomusa termitida DSM 4440.</title>
        <authorList>
            <person name="Poehlein A."/>
            <person name="Daniel R."/>
        </authorList>
    </citation>
    <scope>NUCLEOTIDE SEQUENCE [LARGE SCALE GENOMIC DNA]</scope>
    <source>
        <strain evidence="2 3">DSM 4440</strain>
    </source>
</reference>
<name>A0A517DUT1_9FIRM</name>
<dbReference type="AlphaFoldDB" id="A0A517DUT1"/>
<dbReference type="EMBL" id="CP036259">
    <property type="protein sequence ID" value="QDR81114.1"/>
    <property type="molecule type" value="Genomic_DNA"/>
</dbReference>
<dbReference type="PANTHER" id="PTHR36107">
    <property type="entry name" value="SMALL, ACID-SOLUBLE SPORE PROTEIN A"/>
    <property type="match status" value="1"/>
</dbReference>
<dbReference type="PANTHER" id="PTHR36107:SF1">
    <property type="entry name" value="SMALL, ACID-SOLUBLE SPORE PROTEIN A"/>
    <property type="match status" value="1"/>
</dbReference>
<dbReference type="GO" id="GO:0003690">
    <property type="term" value="F:double-stranded DNA binding"/>
    <property type="evidence" value="ECO:0007669"/>
    <property type="project" value="InterPro"/>
</dbReference>
<evidence type="ECO:0000256" key="1">
    <source>
        <dbReference type="SAM" id="MobiDB-lite"/>
    </source>
</evidence>
<dbReference type="InterPro" id="IPR001448">
    <property type="entry name" value="SASP_alpha/beta-type"/>
</dbReference>
<sequence length="86" mass="9308">MSRSKKPVNPSAQSGLDRLKEETAAELGLKDYKNTYKGALTSADNGRVGGHMVRKMIEAQETKFNGTSNQATGSTLTAQYDVNKKS</sequence>
<protein>
    <submittedName>
        <fullName evidence="2">Small, acid-soluble spore protein, alpha/beta type</fullName>
    </submittedName>
</protein>
<dbReference type="OrthoDB" id="1683773at2"/>
<evidence type="ECO:0000313" key="2">
    <source>
        <dbReference type="EMBL" id="QDR81114.1"/>
    </source>
</evidence>
<accession>A0A517DUT1</accession>
<gene>
    <name evidence="2" type="ORF">SPTER_24700</name>
</gene>
<dbReference type="InterPro" id="IPR050847">
    <property type="entry name" value="SASP_DNA-binding"/>
</dbReference>
<dbReference type="Gene3D" id="6.10.10.80">
    <property type="entry name" value="Small, acid-soluble spore protein, alpha/beta type-like"/>
    <property type="match status" value="1"/>
</dbReference>
<dbReference type="KEGG" id="sted:SPTER_24700"/>
<evidence type="ECO:0000313" key="3">
    <source>
        <dbReference type="Proteomes" id="UP000320776"/>
    </source>
</evidence>